<reference evidence="3 4" key="1">
    <citation type="submission" date="2014-08" db="EMBL/GenBank/DDBJ databases">
        <title>Genome sequences of NCPPB Pectobacterium isolates.</title>
        <authorList>
            <person name="Glover R.H."/>
            <person name="Sapp M."/>
            <person name="Elphinstone J."/>
        </authorList>
    </citation>
    <scope>NUCLEOTIDE SEQUENCE [LARGE SCALE GENOMIC DNA]</scope>
    <source>
        <strain evidence="1 3">NCPPB 3701</strain>
        <strain evidence="2 4">NCPPB3702</strain>
    </source>
</reference>
<dbReference type="EMBL" id="JQHP01000005">
    <property type="protein sequence ID" value="KFX06256.1"/>
    <property type="molecule type" value="Genomic_DNA"/>
</dbReference>
<dbReference type="RefSeq" id="WP_005974654.1">
    <property type="nucleotide sequence ID" value="NZ_JQHP01000005.1"/>
</dbReference>
<evidence type="ECO:0000313" key="4">
    <source>
        <dbReference type="Proteomes" id="UP000029436"/>
    </source>
</evidence>
<evidence type="ECO:0000313" key="3">
    <source>
        <dbReference type="Proteomes" id="UP000029257"/>
    </source>
</evidence>
<proteinExistence type="predicted"/>
<protein>
    <recommendedName>
        <fullName evidence="5">DUF3396 domain-containing protein</fullName>
    </recommendedName>
</protein>
<comment type="caution">
    <text evidence="1">The sequence shown here is derived from an EMBL/GenBank/DDBJ whole genome shotgun (WGS) entry which is preliminary data.</text>
</comment>
<evidence type="ECO:0000313" key="2">
    <source>
        <dbReference type="EMBL" id="KGA28091.1"/>
    </source>
</evidence>
<dbReference type="EMBL" id="JQOH01000005">
    <property type="protein sequence ID" value="KGA28091.1"/>
    <property type="molecule type" value="Genomic_DNA"/>
</dbReference>
<sequence length="384" mass="43550">MQHPDYIAQLEQHAPEFTFTDNNDVVVTRLGLSITLFFKQGYTLEKRQKILACFQRFRDEFGTHLRFHAHEFSGMKKYTPENIARVEASIINKGVYDYGGWDISDAKNKDEAPNCLISYIDSGDDDDDKNAYLSLVLPWFYLKDGQGMARFNDWLTYLCQQLEPDSGDCGHCLNLPQDYDDYCPVEYELARRYPPLQVNANAFAAKRHYTNSTRGVNWITVLSSRYITRLGGEDWVRRILSQTPDISVEPYTGGLLLRAGLYPDLTPLTAGLSPQYLAVNQLLRPIRVQPKAGHSLHFYGVNQFDGQSTREWYARYDQGPLSITPLKSGTPARVSGYWTTPSQPRTMRFIAQGELAPSLSATEATLWHLDHEAETLGDVPGSPS</sequence>
<dbReference type="Pfam" id="PF11876">
    <property type="entry name" value="TsiV"/>
    <property type="match status" value="1"/>
</dbReference>
<gene>
    <name evidence="1" type="ORF">JV38_11060</name>
    <name evidence="2" type="ORF">KU73_12625</name>
</gene>
<name>A0AAW3EHB4_9GAMM</name>
<keyword evidence="4" id="KW-1185">Reference proteome</keyword>
<dbReference type="Proteomes" id="UP000029257">
    <property type="component" value="Unassembled WGS sequence"/>
</dbReference>
<dbReference type="InterPro" id="IPR021815">
    <property type="entry name" value="TsiV"/>
</dbReference>
<dbReference type="Proteomes" id="UP000029436">
    <property type="component" value="Unassembled WGS sequence"/>
</dbReference>
<evidence type="ECO:0000313" key="1">
    <source>
        <dbReference type="EMBL" id="KFX06256.1"/>
    </source>
</evidence>
<organism evidence="1 3">
    <name type="scientific">Pectobacterium wasabiae</name>
    <dbReference type="NCBI Taxonomy" id="55208"/>
    <lineage>
        <taxon>Bacteria</taxon>
        <taxon>Pseudomonadati</taxon>
        <taxon>Pseudomonadota</taxon>
        <taxon>Gammaproteobacteria</taxon>
        <taxon>Enterobacterales</taxon>
        <taxon>Pectobacteriaceae</taxon>
        <taxon>Pectobacterium</taxon>
    </lineage>
</organism>
<dbReference type="AlphaFoldDB" id="A0AAW3EHB4"/>
<accession>A0AAW3EHB4</accession>
<evidence type="ECO:0008006" key="5">
    <source>
        <dbReference type="Google" id="ProtNLM"/>
    </source>
</evidence>